<keyword evidence="3" id="KW-1185">Reference proteome</keyword>
<evidence type="ECO:0008006" key="4">
    <source>
        <dbReference type="Google" id="ProtNLM"/>
    </source>
</evidence>
<gene>
    <name evidence="2" type="ORF">LLUT_LOCUS16609</name>
</gene>
<feature type="transmembrane region" description="Helical" evidence="1">
    <location>
        <begin position="30"/>
        <end position="52"/>
    </location>
</feature>
<keyword evidence="1" id="KW-0472">Membrane</keyword>
<reference evidence="2 3" key="1">
    <citation type="submission" date="2024-03" db="EMBL/GenBank/DDBJ databases">
        <authorList>
            <person name="Martinez-Hernandez J."/>
        </authorList>
    </citation>
    <scope>NUCLEOTIDE SEQUENCE [LARGE SCALE GENOMIC DNA]</scope>
</reference>
<protein>
    <recommendedName>
        <fullName evidence="4">NADH dehydrogenase subunit 6</fullName>
    </recommendedName>
</protein>
<keyword evidence="1" id="KW-0812">Transmembrane</keyword>
<dbReference type="Proteomes" id="UP001497480">
    <property type="component" value="Unassembled WGS sequence"/>
</dbReference>
<dbReference type="AlphaFoldDB" id="A0AAV1X1I9"/>
<proteinExistence type="predicted"/>
<sequence>MIALEDTESMIFGYDYGYVFLCVSRHLNFYLSWMISITFYFGLLGLCCNLYLSARKLFFVVIFVFVVTYICLFGICIHDLCLGGTGKTHWAVEVSFGIFFSYYGSIMPSCSCVHQ</sequence>
<keyword evidence="1" id="KW-1133">Transmembrane helix</keyword>
<evidence type="ECO:0000313" key="2">
    <source>
        <dbReference type="EMBL" id="CAL0315549.1"/>
    </source>
</evidence>
<name>A0AAV1X1I9_LUPLU</name>
<feature type="transmembrane region" description="Helical" evidence="1">
    <location>
        <begin position="57"/>
        <end position="75"/>
    </location>
</feature>
<evidence type="ECO:0000313" key="3">
    <source>
        <dbReference type="Proteomes" id="UP001497480"/>
    </source>
</evidence>
<dbReference type="EMBL" id="CAXHTB010000011">
    <property type="protein sequence ID" value="CAL0315549.1"/>
    <property type="molecule type" value="Genomic_DNA"/>
</dbReference>
<evidence type="ECO:0000256" key="1">
    <source>
        <dbReference type="SAM" id="Phobius"/>
    </source>
</evidence>
<accession>A0AAV1X1I9</accession>
<comment type="caution">
    <text evidence="2">The sequence shown here is derived from an EMBL/GenBank/DDBJ whole genome shotgun (WGS) entry which is preliminary data.</text>
</comment>
<organism evidence="2 3">
    <name type="scientific">Lupinus luteus</name>
    <name type="common">European yellow lupine</name>
    <dbReference type="NCBI Taxonomy" id="3873"/>
    <lineage>
        <taxon>Eukaryota</taxon>
        <taxon>Viridiplantae</taxon>
        <taxon>Streptophyta</taxon>
        <taxon>Embryophyta</taxon>
        <taxon>Tracheophyta</taxon>
        <taxon>Spermatophyta</taxon>
        <taxon>Magnoliopsida</taxon>
        <taxon>eudicotyledons</taxon>
        <taxon>Gunneridae</taxon>
        <taxon>Pentapetalae</taxon>
        <taxon>rosids</taxon>
        <taxon>fabids</taxon>
        <taxon>Fabales</taxon>
        <taxon>Fabaceae</taxon>
        <taxon>Papilionoideae</taxon>
        <taxon>50 kb inversion clade</taxon>
        <taxon>genistoids sensu lato</taxon>
        <taxon>core genistoids</taxon>
        <taxon>Genisteae</taxon>
        <taxon>Lupinus</taxon>
    </lineage>
</organism>